<proteinExistence type="predicted"/>
<dbReference type="InterPro" id="IPR005835">
    <property type="entry name" value="NTP_transferase_dom"/>
</dbReference>
<dbReference type="PANTHER" id="PTHR43584">
    <property type="entry name" value="NUCLEOTIDYL TRANSFERASE"/>
    <property type="match status" value="1"/>
</dbReference>
<dbReference type="AlphaFoldDB" id="A0A0H5SJ00"/>
<name>A0A0H5SJ00_HERHM</name>
<sequence length="305" mass="34281">MSSVTSLVIMAAGMGSRYGGIKQLEPVGPNGEIIMDYSIYDAIEAGFNKVVFIIRKDLEKDFKEVIGNRIEKLINVEYVFQELDDLPNGYKVQEGRTKPWGTGQAVLCCKNVVNEPFAVINADDYYGKESFRLIYNFLNSENDPYVYCMAGFVLGNTLSENGAVTRGICKTDDNGWLVDIVETGGIIRDGNVAKARDKNEKEITIDLDSVVSMNMWGFKPSLFNELKKGFEEFLAELKPDEVKKEYLLPEVVGKLVNSGKVKVKVLKTTDQWFGVTYKEDKDLVVSSIRNLIDKGVYPVKLFDRN</sequence>
<dbReference type="EMBL" id="CVTD020000025">
    <property type="protein sequence ID" value="CRZ35474.1"/>
    <property type="molecule type" value="Genomic_DNA"/>
</dbReference>
<dbReference type="SUPFAM" id="SSF53448">
    <property type="entry name" value="Nucleotide-diphospho-sugar transferases"/>
    <property type="match status" value="1"/>
</dbReference>
<accession>A0A0H5SJ00</accession>
<keyword evidence="2" id="KW-0548">Nucleotidyltransferase</keyword>
<dbReference type="Proteomes" id="UP000236497">
    <property type="component" value="Unassembled WGS sequence"/>
</dbReference>
<keyword evidence="5" id="KW-1185">Reference proteome</keyword>
<dbReference type="InterPro" id="IPR029044">
    <property type="entry name" value="Nucleotide-diphossugar_trans"/>
</dbReference>
<reference evidence="4 5" key="1">
    <citation type="submission" date="2015-06" db="EMBL/GenBank/DDBJ databases">
        <authorList>
            <person name="Wibberg Daniel"/>
        </authorList>
    </citation>
    <scope>NUCLEOTIDE SEQUENCE [LARGE SCALE GENOMIC DNA]</scope>
    <source>
        <strain evidence="4 5">T3/55T</strain>
    </source>
</reference>
<dbReference type="InterPro" id="IPR050065">
    <property type="entry name" value="GlmU-like"/>
</dbReference>
<feature type="domain" description="Nucleotidyl transferase" evidence="3">
    <location>
        <begin position="8"/>
        <end position="149"/>
    </location>
</feature>
<dbReference type="Pfam" id="PF00483">
    <property type="entry name" value="NTP_transferase"/>
    <property type="match status" value="1"/>
</dbReference>
<evidence type="ECO:0000259" key="3">
    <source>
        <dbReference type="Pfam" id="PF00483"/>
    </source>
</evidence>
<evidence type="ECO:0000313" key="5">
    <source>
        <dbReference type="Proteomes" id="UP000236497"/>
    </source>
</evidence>
<protein>
    <recommendedName>
        <fullName evidence="3">Nucleotidyl transferase domain-containing protein</fullName>
    </recommendedName>
</protein>
<dbReference type="Gene3D" id="3.90.550.10">
    <property type="entry name" value="Spore Coat Polysaccharide Biosynthesis Protein SpsA, Chain A"/>
    <property type="match status" value="1"/>
</dbReference>
<evidence type="ECO:0000256" key="2">
    <source>
        <dbReference type="ARBA" id="ARBA00022695"/>
    </source>
</evidence>
<keyword evidence="1" id="KW-0808">Transferase</keyword>
<gene>
    <name evidence="4" type="ORF">HHT355_2285</name>
</gene>
<dbReference type="PANTHER" id="PTHR43584:SF8">
    <property type="entry name" value="N-ACETYLMURAMATE ALPHA-1-PHOSPHATE URIDYLYLTRANSFERASE"/>
    <property type="match status" value="1"/>
</dbReference>
<evidence type="ECO:0000313" key="4">
    <source>
        <dbReference type="EMBL" id="CRZ35474.1"/>
    </source>
</evidence>
<dbReference type="GO" id="GO:0016779">
    <property type="term" value="F:nucleotidyltransferase activity"/>
    <property type="evidence" value="ECO:0007669"/>
    <property type="project" value="UniProtKB-KW"/>
</dbReference>
<evidence type="ECO:0000256" key="1">
    <source>
        <dbReference type="ARBA" id="ARBA00022679"/>
    </source>
</evidence>
<organism evidence="4 5">
    <name type="scientific">Herbinix hemicellulosilytica</name>
    <dbReference type="NCBI Taxonomy" id="1564487"/>
    <lineage>
        <taxon>Bacteria</taxon>
        <taxon>Bacillati</taxon>
        <taxon>Bacillota</taxon>
        <taxon>Clostridia</taxon>
        <taxon>Lachnospirales</taxon>
        <taxon>Lachnospiraceae</taxon>
        <taxon>Herbinix</taxon>
    </lineage>
</organism>